<feature type="transmembrane region" description="Helical" evidence="1">
    <location>
        <begin position="63"/>
        <end position="87"/>
    </location>
</feature>
<name>A0AA97I3B9_9EURY</name>
<keyword evidence="1" id="KW-0812">Transmembrane</keyword>
<dbReference type="RefSeq" id="WP_317136651.1">
    <property type="nucleotide sequence ID" value="NZ_CP043875.1"/>
</dbReference>
<protein>
    <submittedName>
        <fullName evidence="2">Uncharacterized protein</fullName>
    </submittedName>
</protein>
<dbReference type="EMBL" id="CP043875">
    <property type="protein sequence ID" value="WOF17190.1"/>
    <property type="molecule type" value="Genomic_DNA"/>
</dbReference>
<keyword evidence="3" id="KW-1185">Reference proteome</keyword>
<gene>
    <name evidence="2" type="ORF">F1737_11120</name>
</gene>
<dbReference type="InterPro" id="IPR046157">
    <property type="entry name" value="DUF6159"/>
</dbReference>
<evidence type="ECO:0000313" key="3">
    <source>
        <dbReference type="Proteomes" id="UP001301797"/>
    </source>
</evidence>
<evidence type="ECO:0000256" key="1">
    <source>
        <dbReference type="SAM" id="Phobius"/>
    </source>
</evidence>
<organism evidence="2 3">
    <name type="scientific">Methanochimaera problematica</name>
    <dbReference type="NCBI Taxonomy" id="2609417"/>
    <lineage>
        <taxon>Archaea</taxon>
        <taxon>Methanobacteriati</taxon>
        <taxon>Methanobacteriota</taxon>
        <taxon>Stenosarchaea group</taxon>
        <taxon>Methanomicrobia</taxon>
        <taxon>Methanomicrobiales</taxon>
        <taxon>Methanomicrobiaceae</taxon>
        <taxon>Methanochimaera</taxon>
    </lineage>
</organism>
<evidence type="ECO:0000313" key="2">
    <source>
        <dbReference type="EMBL" id="WOF17190.1"/>
    </source>
</evidence>
<feature type="transmembrane region" description="Helical" evidence="1">
    <location>
        <begin position="193"/>
        <end position="223"/>
    </location>
</feature>
<dbReference type="AlphaFoldDB" id="A0AA97I3B9"/>
<accession>A0AA97I3B9</accession>
<keyword evidence="1" id="KW-0472">Membrane</keyword>
<proteinExistence type="predicted"/>
<feature type="transmembrane region" description="Helical" evidence="1">
    <location>
        <begin position="229"/>
        <end position="259"/>
    </location>
</feature>
<keyword evidence="1" id="KW-1133">Transmembrane helix</keyword>
<reference evidence="2 3" key="1">
    <citation type="submission" date="2019-09" db="EMBL/GenBank/DDBJ databases">
        <title>The complete genome of Methanoplanus sp. FWC-SCC4.</title>
        <authorList>
            <person name="Chen S.-C."/>
            <person name="Zhou Y.-Z."/>
            <person name="Lai M.-C."/>
        </authorList>
    </citation>
    <scope>NUCLEOTIDE SEQUENCE [LARGE SCALE GENOMIC DNA]</scope>
    <source>
        <strain evidence="2 3">FWC-SCC4</strain>
    </source>
</reference>
<feature type="transmembrane region" description="Helical" evidence="1">
    <location>
        <begin position="151"/>
        <end position="173"/>
    </location>
</feature>
<dbReference type="GeneID" id="85230728"/>
<dbReference type="Pfam" id="PF19656">
    <property type="entry name" value="DUF6159"/>
    <property type="match status" value="1"/>
</dbReference>
<dbReference type="KEGG" id="mefw:F1737_11120"/>
<dbReference type="Proteomes" id="UP001301797">
    <property type="component" value="Chromosome"/>
</dbReference>
<feature type="transmembrane region" description="Helical" evidence="1">
    <location>
        <begin position="120"/>
        <end position="139"/>
    </location>
</feature>
<feature type="transmembrane region" description="Helical" evidence="1">
    <location>
        <begin position="25"/>
        <end position="51"/>
    </location>
</feature>
<sequence>MFESIGKGWRLFKETFAILSREKSLILYPVISGIIILLILGLLFIPLLFISGTTGINPENMGITGYVIWILVLFVIFLVVSFVSSFFKAGIVFNATEVIKGNDPAFKDGINAALSKTGSLFVWALIAATVGIVLSLLRESDNPLGRMVTEILVGIAGAVWNLVTFFVIPVMIFEDKAPFPSIKESWELFKKTWGETVIAGFSFGIVFIPAFLLMAASFLSVIVAPFEVFAGMIALTIIVFALTSVIVSALQGILVALLYHYAKTGEISSLVERELIEGAFVEKKTNKKTGEFIPGQI</sequence>